<evidence type="ECO:0000313" key="3">
    <source>
        <dbReference type="Proteomes" id="UP001156318"/>
    </source>
</evidence>
<protein>
    <submittedName>
        <fullName evidence="2">Uncharacterized protein</fullName>
    </submittedName>
</protein>
<organism evidence="2 3">
    <name type="scientific">Siccibacter colletis</name>
    <dbReference type="NCBI Taxonomy" id="1505757"/>
    <lineage>
        <taxon>Bacteria</taxon>
        <taxon>Pseudomonadati</taxon>
        <taxon>Pseudomonadota</taxon>
        <taxon>Gammaproteobacteria</taxon>
        <taxon>Enterobacterales</taxon>
        <taxon>Enterobacteriaceae</taxon>
        <taxon>Siccibacter</taxon>
    </lineage>
</organism>
<reference evidence="2 3" key="1">
    <citation type="submission" date="2021-05" db="EMBL/GenBank/DDBJ databases">
        <title>Isolation, identification, and the growth promoting effects of Pantoea dispersa strain YSD J2 from the aboveground leaves of Cyperus esculentus L.Var. Sativus.</title>
        <authorList>
            <person name="Wang S."/>
            <person name="Tang X.M."/>
            <person name="Huang Y.N."/>
        </authorList>
    </citation>
    <scope>NUCLEOTIDE SEQUENCE [LARGE SCALE GENOMIC DNA]</scope>
    <source>
        <strain evidence="3">YSD YN2</strain>
    </source>
</reference>
<evidence type="ECO:0000313" key="2">
    <source>
        <dbReference type="EMBL" id="UYU31898.1"/>
    </source>
</evidence>
<proteinExistence type="predicted"/>
<dbReference type="Proteomes" id="UP001156318">
    <property type="component" value="Chromosome"/>
</dbReference>
<sequence length="81" mass="9015">MVEETAIITFMGCFMTELAKKETNENFFQNRGCQGKRTPYNAPPLTRNNGKQAGLSGEGKRNKCLTPQRDSVVYAARAAEK</sequence>
<dbReference type="RefSeq" id="WP_264385087.1">
    <property type="nucleotide sequence ID" value="NZ_CP074352.1"/>
</dbReference>
<evidence type="ECO:0000256" key="1">
    <source>
        <dbReference type="SAM" id="MobiDB-lite"/>
    </source>
</evidence>
<dbReference type="EMBL" id="CP074352">
    <property type="protein sequence ID" value="UYU31898.1"/>
    <property type="molecule type" value="Genomic_DNA"/>
</dbReference>
<keyword evidence="3" id="KW-1185">Reference proteome</keyword>
<gene>
    <name evidence="2" type="ORF">KFZ77_19195</name>
</gene>
<feature type="region of interest" description="Disordered" evidence="1">
    <location>
        <begin position="30"/>
        <end position="64"/>
    </location>
</feature>
<accession>A0ABY6JEK7</accession>
<name>A0ABY6JEK7_9ENTR</name>